<sequence>MATIEPQTGHQNAGAEIEKSPAFDNGVTEVQNDKPHESDVDSVDFTPGVQRARAMTAVWSKKTMYLMFSLLYVVSFIDALLQSVQGNLNPYVTSSFNKHGLLAIVSIFANLLSGCCQLVIAKAIDIWGRSEGFLILVLFSLIGMIIKATCQNMETYVAGHVFYTIGHFGMMFVIDVMIADMTSLKNRMIMFGINGTPIIAVTFAGPRIAELFYTQSNFRWAFAAFGIILVGFCLPSLLVMFLMQRKAEKAGLLEKTRVVSDRTYLQGFWYYFLQFDMVGLILIIAFFCLVLLPFSINTYAAKGFASPHIIAMFVIGVLCLPVLFIWEKKFTPVAFLPYKYLNERTLIGSCMLYGVMFISIFTWDAYYGSYLQVVHGLSITHSGYVLNTFSLTSSFFGPAYGFFIRWTGDFKYTGLAGVPFMVLGTALLIPYRTPSTPVGVLVVLQMLNGLGTGIFAACGQISIQSVVTHQEIATVMAIWGLFGSIGATVGYAIASGLWNNIVPVALERNLPDYAKNQTAAIFGSLDVQLSYPMGDPIRDAIIATYADVQHKMVIAGAAFIPVCLICVLCWKHVNIKKLEEEKGSQTKGRVW</sequence>
<feature type="transmembrane region" description="Helical" evidence="6">
    <location>
        <begin position="63"/>
        <end position="81"/>
    </location>
</feature>
<dbReference type="InterPro" id="IPR011701">
    <property type="entry name" value="MFS"/>
</dbReference>
<evidence type="ECO:0000256" key="1">
    <source>
        <dbReference type="ARBA" id="ARBA00004141"/>
    </source>
</evidence>
<dbReference type="AlphaFoldDB" id="A0A166UWE0"/>
<dbReference type="Gene3D" id="1.20.1250.20">
    <property type="entry name" value="MFS general substrate transporter like domains"/>
    <property type="match status" value="2"/>
</dbReference>
<feature type="region of interest" description="Disordered" evidence="5">
    <location>
        <begin position="1"/>
        <end position="24"/>
    </location>
</feature>
<reference evidence="7 8" key="1">
    <citation type="submission" date="2015-06" db="EMBL/GenBank/DDBJ databases">
        <title>Survival trade-offs in plant roots during colonization by closely related pathogenic and mutualistic fungi.</title>
        <authorList>
            <person name="Hacquard S."/>
            <person name="Kracher B."/>
            <person name="Hiruma K."/>
            <person name="Weinman A."/>
            <person name="Muench P."/>
            <person name="Garrido Oter R."/>
            <person name="Ver Loren van Themaat E."/>
            <person name="Dallerey J.-F."/>
            <person name="Damm U."/>
            <person name="Henrissat B."/>
            <person name="Lespinet O."/>
            <person name="Thon M."/>
            <person name="Kemen E."/>
            <person name="McHardy A.C."/>
            <person name="Schulze-Lefert P."/>
            <person name="O'Connell R.J."/>
        </authorList>
    </citation>
    <scope>NUCLEOTIDE SEQUENCE [LARGE SCALE GENOMIC DNA]</scope>
    <source>
        <strain evidence="7 8">0861</strain>
    </source>
</reference>
<protein>
    <submittedName>
        <fullName evidence="7">Siderophore iron transporter mirB</fullName>
    </submittedName>
</protein>
<dbReference type="SUPFAM" id="SSF103473">
    <property type="entry name" value="MFS general substrate transporter"/>
    <property type="match status" value="2"/>
</dbReference>
<feature type="transmembrane region" description="Helical" evidence="6">
    <location>
        <begin position="438"/>
        <end position="461"/>
    </location>
</feature>
<feature type="transmembrane region" description="Helical" evidence="6">
    <location>
        <begin position="101"/>
        <end position="120"/>
    </location>
</feature>
<feature type="transmembrane region" description="Helical" evidence="6">
    <location>
        <begin position="191"/>
        <end position="209"/>
    </location>
</feature>
<dbReference type="OrthoDB" id="4078873at2759"/>
<feature type="transmembrane region" description="Helical" evidence="6">
    <location>
        <begin position="304"/>
        <end position="326"/>
    </location>
</feature>
<dbReference type="PANTHER" id="PTHR23501:SF107">
    <property type="entry name" value="TRANSPORTER, PUTATIVE (AFU_ORTHOLOGUE AFUA_7G04730)-RELATED"/>
    <property type="match status" value="1"/>
</dbReference>
<evidence type="ECO:0000256" key="4">
    <source>
        <dbReference type="ARBA" id="ARBA00023136"/>
    </source>
</evidence>
<dbReference type="InterPro" id="IPR036259">
    <property type="entry name" value="MFS_trans_sf"/>
</dbReference>
<keyword evidence="2 6" id="KW-0812">Transmembrane</keyword>
<dbReference type="EMBL" id="LFIV01000039">
    <property type="protein sequence ID" value="KZL73891.1"/>
    <property type="molecule type" value="Genomic_DNA"/>
</dbReference>
<evidence type="ECO:0000256" key="6">
    <source>
        <dbReference type="SAM" id="Phobius"/>
    </source>
</evidence>
<gene>
    <name evidence="7" type="ORF">CT0861_06094</name>
</gene>
<keyword evidence="4 6" id="KW-0472">Membrane</keyword>
<feature type="transmembrane region" description="Helical" evidence="6">
    <location>
        <begin position="346"/>
        <end position="363"/>
    </location>
</feature>
<dbReference type="Proteomes" id="UP000076552">
    <property type="component" value="Unassembled WGS sequence"/>
</dbReference>
<feature type="transmembrane region" description="Helical" evidence="6">
    <location>
        <begin position="383"/>
        <end position="403"/>
    </location>
</feature>
<organism evidence="7 8">
    <name type="scientific">Colletotrichum tofieldiae</name>
    <dbReference type="NCBI Taxonomy" id="708197"/>
    <lineage>
        <taxon>Eukaryota</taxon>
        <taxon>Fungi</taxon>
        <taxon>Dikarya</taxon>
        <taxon>Ascomycota</taxon>
        <taxon>Pezizomycotina</taxon>
        <taxon>Sordariomycetes</taxon>
        <taxon>Hypocreomycetidae</taxon>
        <taxon>Glomerellales</taxon>
        <taxon>Glomerellaceae</taxon>
        <taxon>Colletotrichum</taxon>
        <taxon>Colletotrichum spaethianum species complex</taxon>
    </lineage>
</organism>
<feature type="transmembrane region" description="Helical" evidence="6">
    <location>
        <begin position="415"/>
        <end position="432"/>
    </location>
</feature>
<feature type="compositionally biased region" description="Polar residues" evidence="5">
    <location>
        <begin position="1"/>
        <end position="11"/>
    </location>
</feature>
<dbReference type="Pfam" id="PF07690">
    <property type="entry name" value="MFS_1"/>
    <property type="match status" value="1"/>
</dbReference>
<feature type="transmembrane region" description="Helical" evidence="6">
    <location>
        <begin position="264"/>
        <end position="292"/>
    </location>
</feature>
<keyword evidence="8" id="KW-1185">Reference proteome</keyword>
<evidence type="ECO:0000256" key="3">
    <source>
        <dbReference type="ARBA" id="ARBA00022989"/>
    </source>
</evidence>
<feature type="transmembrane region" description="Helical" evidence="6">
    <location>
        <begin position="221"/>
        <end position="243"/>
    </location>
</feature>
<evidence type="ECO:0000256" key="2">
    <source>
        <dbReference type="ARBA" id="ARBA00022692"/>
    </source>
</evidence>
<comment type="subcellular location">
    <subcellularLocation>
        <location evidence="1">Membrane</location>
        <topology evidence="1">Multi-pass membrane protein</topology>
    </subcellularLocation>
</comment>
<evidence type="ECO:0000313" key="7">
    <source>
        <dbReference type="EMBL" id="KZL73891.1"/>
    </source>
</evidence>
<name>A0A166UWE0_9PEZI</name>
<feature type="transmembrane region" description="Helical" evidence="6">
    <location>
        <begin position="473"/>
        <end position="494"/>
    </location>
</feature>
<dbReference type="GO" id="GO:0022857">
    <property type="term" value="F:transmembrane transporter activity"/>
    <property type="evidence" value="ECO:0007669"/>
    <property type="project" value="InterPro"/>
</dbReference>
<proteinExistence type="predicted"/>
<dbReference type="GO" id="GO:0005886">
    <property type="term" value="C:plasma membrane"/>
    <property type="evidence" value="ECO:0007669"/>
    <property type="project" value="TreeGrafter"/>
</dbReference>
<feature type="transmembrane region" description="Helical" evidence="6">
    <location>
        <begin position="132"/>
        <end position="149"/>
    </location>
</feature>
<dbReference type="PANTHER" id="PTHR23501">
    <property type="entry name" value="MAJOR FACILITATOR SUPERFAMILY"/>
    <property type="match status" value="1"/>
</dbReference>
<feature type="transmembrane region" description="Helical" evidence="6">
    <location>
        <begin position="161"/>
        <end position="179"/>
    </location>
</feature>
<accession>A0A166UWE0</accession>
<keyword evidence="3 6" id="KW-1133">Transmembrane helix</keyword>
<evidence type="ECO:0000313" key="8">
    <source>
        <dbReference type="Proteomes" id="UP000076552"/>
    </source>
</evidence>
<comment type="caution">
    <text evidence="7">The sequence shown here is derived from an EMBL/GenBank/DDBJ whole genome shotgun (WGS) entry which is preliminary data.</text>
</comment>
<feature type="transmembrane region" description="Helical" evidence="6">
    <location>
        <begin position="552"/>
        <end position="570"/>
    </location>
</feature>
<evidence type="ECO:0000256" key="5">
    <source>
        <dbReference type="SAM" id="MobiDB-lite"/>
    </source>
</evidence>